<dbReference type="Pfam" id="PF13861">
    <property type="entry name" value="FLgD_tudor"/>
    <property type="match status" value="1"/>
</dbReference>
<reference evidence="4" key="1">
    <citation type="submission" date="2018-06" db="EMBL/GenBank/DDBJ databases">
        <authorList>
            <person name="Zhirakovskaya E."/>
        </authorList>
    </citation>
    <scope>NUCLEOTIDE SEQUENCE</scope>
</reference>
<proteinExistence type="predicted"/>
<evidence type="ECO:0000259" key="3">
    <source>
        <dbReference type="Pfam" id="PF13861"/>
    </source>
</evidence>
<keyword evidence="4" id="KW-0282">Flagellum</keyword>
<keyword evidence="4" id="KW-0966">Cell projection</keyword>
<evidence type="ECO:0000259" key="2">
    <source>
        <dbReference type="Pfam" id="PF13860"/>
    </source>
</evidence>
<evidence type="ECO:0000313" key="4">
    <source>
        <dbReference type="EMBL" id="VAW18342.1"/>
    </source>
</evidence>
<dbReference type="Gene3D" id="2.30.30.910">
    <property type="match status" value="1"/>
</dbReference>
<dbReference type="InterPro" id="IPR005648">
    <property type="entry name" value="FlgD"/>
</dbReference>
<protein>
    <submittedName>
        <fullName evidence="4">Flagellar basal-body rod modification protein FlgD</fullName>
    </submittedName>
</protein>
<dbReference type="Gene3D" id="2.60.40.4070">
    <property type="match status" value="1"/>
</dbReference>
<dbReference type="InterPro" id="IPR025963">
    <property type="entry name" value="FLgD_Tudor"/>
</dbReference>
<name>A0A3B0TV76_9ZZZZ</name>
<feature type="domain" description="FlgD/Vpr Ig-like" evidence="2">
    <location>
        <begin position="103"/>
        <end position="173"/>
    </location>
</feature>
<organism evidence="4">
    <name type="scientific">hydrothermal vent metagenome</name>
    <dbReference type="NCBI Taxonomy" id="652676"/>
    <lineage>
        <taxon>unclassified sequences</taxon>
        <taxon>metagenomes</taxon>
        <taxon>ecological metagenomes</taxon>
    </lineage>
</organism>
<dbReference type="Pfam" id="PF13860">
    <property type="entry name" value="FlgD_ig"/>
    <property type="match status" value="1"/>
</dbReference>
<dbReference type="InterPro" id="IPR025965">
    <property type="entry name" value="FlgD/Vpr_Ig-like"/>
</dbReference>
<dbReference type="Pfam" id="PF03963">
    <property type="entry name" value="FlgD"/>
    <property type="match status" value="1"/>
</dbReference>
<keyword evidence="4" id="KW-0969">Cilium</keyword>
<dbReference type="GO" id="GO:0044781">
    <property type="term" value="P:bacterial-type flagellum organization"/>
    <property type="evidence" value="ECO:0007669"/>
    <property type="project" value="UniProtKB-KW"/>
</dbReference>
<gene>
    <name evidence="4" type="ORF">MNBD_ALPHA09-1920</name>
</gene>
<dbReference type="EMBL" id="UOEM01000114">
    <property type="protein sequence ID" value="VAW18342.1"/>
    <property type="molecule type" value="Genomic_DNA"/>
</dbReference>
<evidence type="ECO:0000256" key="1">
    <source>
        <dbReference type="ARBA" id="ARBA00022795"/>
    </source>
</evidence>
<keyword evidence="1" id="KW-1005">Bacterial flagellum biogenesis</keyword>
<dbReference type="AlphaFoldDB" id="A0A3B0TV76"/>
<accession>A0A3B0TV76</accession>
<sequence length="219" mass="22677">MSINALASSAAAGTNANTERQLIADNFDTFLKLLTTQLKNQNPLEPLDTNQFTQQLVEFSAVEQAVKSNDLLSKLVAANAASTTGTAIGYIGKSVEASGTATTLKSGNANWTYEINQAAPEASITIRNAAGTIVFTELTELDAGTNTYNWDGTTSSGGTAPEGAYSITIDAKDENGSNISVSTTITGEVTGVEFDGAEPVLIVGTSRINLSSVKSVSAL</sequence>
<feature type="domain" description="FlgD Tudor-like" evidence="3">
    <location>
        <begin position="86"/>
        <end position="214"/>
    </location>
</feature>